<name>A0A9X9WZK2_9PROT</name>
<dbReference type="GO" id="GO:0006508">
    <property type="term" value="P:proteolysis"/>
    <property type="evidence" value="ECO:0007669"/>
    <property type="project" value="UniProtKB-KW"/>
</dbReference>
<feature type="domain" description="MPN" evidence="7">
    <location>
        <begin position="126"/>
        <end position="248"/>
    </location>
</feature>
<dbReference type="InterPro" id="IPR046778">
    <property type="entry name" value="UPF0758_N"/>
</dbReference>
<dbReference type="InterPro" id="IPR025657">
    <property type="entry name" value="RadC_JAB"/>
</dbReference>
<dbReference type="Proteomes" id="UP001138751">
    <property type="component" value="Unassembled WGS sequence"/>
</dbReference>
<evidence type="ECO:0000256" key="2">
    <source>
        <dbReference type="ARBA" id="ARBA00022723"/>
    </source>
</evidence>
<evidence type="ECO:0000256" key="1">
    <source>
        <dbReference type="ARBA" id="ARBA00022670"/>
    </source>
</evidence>
<keyword evidence="1" id="KW-0645">Protease</keyword>
<comment type="caution">
    <text evidence="8">The sequence shown here is derived from an EMBL/GenBank/DDBJ whole genome shotgun (WGS) entry which is preliminary data.</text>
</comment>
<comment type="similarity">
    <text evidence="6">Belongs to the UPF0758 family.</text>
</comment>
<evidence type="ECO:0000256" key="3">
    <source>
        <dbReference type="ARBA" id="ARBA00022801"/>
    </source>
</evidence>
<dbReference type="AlphaFoldDB" id="A0A9X9WZK2"/>
<dbReference type="Pfam" id="PF20582">
    <property type="entry name" value="UPF0758_N"/>
    <property type="match status" value="1"/>
</dbReference>
<dbReference type="InterPro" id="IPR037518">
    <property type="entry name" value="MPN"/>
</dbReference>
<proteinExistence type="inferred from homology"/>
<dbReference type="InterPro" id="IPR020891">
    <property type="entry name" value="UPF0758_CS"/>
</dbReference>
<dbReference type="Pfam" id="PF04002">
    <property type="entry name" value="RadC"/>
    <property type="match status" value="1"/>
</dbReference>
<gene>
    <name evidence="8" type="ORF">GXW76_15485</name>
</gene>
<evidence type="ECO:0000256" key="6">
    <source>
        <dbReference type="RuleBase" id="RU003797"/>
    </source>
</evidence>
<organism evidence="8 9">
    <name type="scientific">Neoroseomonas soli</name>
    <dbReference type="NCBI Taxonomy" id="1081025"/>
    <lineage>
        <taxon>Bacteria</taxon>
        <taxon>Pseudomonadati</taxon>
        <taxon>Pseudomonadota</taxon>
        <taxon>Alphaproteobacteria</taxon>
        <taxon>Acetobacterales</taxon>
        <taxon>Acetobacteraceae</taxon>
        <taxon>Neoroseomonas</taxon>
    </lineage>
</organism>
<keyword evidence="3" id="KW-0378">Hydrolase</keyword>
<evidence type="ECO:0000256" key="5">
    <source>
        <dbReference type="ARBA" id="ARBA00023049"/>
    </source>
</evidence>
<keyword evidence="2" id="KW-0479">Metal-binding</keyword>
<dbReference type="SUPFAM" id="SSF102712">
    <property type="entry name" value="JAB1/MPN domain"/>
    <property type="match status" value="1"/>
</dbReference>
<dbReference type="EMBL" id="JAAEDM010000044">
    <property type="protein sequence ID" value="MBR0672581.1"/>
    <property type="molecule type" value="Genomic_DNA"/>
</dbReference>
<evidence type="ECO:0000313" key="9">
    <source>
        <dbReference type="Proteomes" id="UP001138751"/>
    </source>
</evidence>
<dbReference type="Gene3D" id="1.10.150.20">
    <property type="entry name" value="5' to 3' exonuclease, C-terminal subdomain"/>
    <property type="match status" value="1"/>
</dbReference>
<protein>
    <submittedName>
        <fullName evidence="8">JAB domain-containing protein</fullName>
    </submittedName>
</protein>
<evidence type="ECO:0000256" key="4">
    <source>
        <dbReference type="ARBA" id="ARBA00022833"/>
    </source>
</evidence>
<reference evidence="8" key="2">
    <citation type="journal article" date="2021" name="Syst. Appl. Microbiol.">
        <title>Roseomonas hellenica sp. nov., isolated from roots of wild-growing Alkanna tinctoria.</title>
        <authorList>
            <person name="Rat A."/>
            <person name="Naranjo H.D."/>
            <person name="Lebbe L."/>
            <person name="Cnockaert M."/>
            <person name="Krigas N."/>
            <person name="Grigoriadou K."/>
            <person name="Maloupa E."/>
            <person name="Willems A."/>
        </authorList>
    </citation>
    <scope>NUCLEOTIDE SEQUENCE</scope>
    <source>
        <strain evidence="8">LMG 31231</strain>
    </source>
</reference>
<dbReference type="GO" id="GO:0046872">
    <property type="term" value="F:metal ion binding"/>
    <property type="evidence" value="ECO:0007669"/>
    <property type="project" value="UniProtKB-KW"/>
</dbReference>
<sequence>MRRKTGLAEAMPGLLTVIEGPAEAEAPGHLGHRARMRTRLLTAGPDALLDHELLEMVLFLALPRRDTKPIARALLARFGSFAGALAAPLHELREVDGLGEAGAAALRTVQAAALRLARAEVMEQPVLNNWDRLLAYLSAALTRERVEQFRVLFLDTRNRLIADEAQARGTVNHTPVYPREVVKRALELQATALILVHNHPSGDPTPSRADLEMTQEVKAAAGILGIVLHDHLIVGNGRHLSFRREGLL</sequence>
<dbReference type="PANTHER" id="PTHR30471:SF3">
    <property type="entry name" value="UPF0758 PROTEIN YEES-RELATED"/>
    <property type="match status" value="1"/>
</dbReference>
<evidence type="ECO:0000313" key="8">
    <source>
        <dbReference type="EMBL" id="MBR0672581.1"/>
    </source>
</evidence>
<dbReference type="GO" id="GO:0008237">
    <property type="term" value="F:metallopeptidase activity"/>
    <property type="evidence" value="ECO:0007669"/>
    <property type="project" value="UniProtKB-KW"/>
</dbReference>
<evidence type="ECO:0000259" key="7">
    <source>
        <dbReference type="PROSITE" id="PS50249"/>
    </source>
</evidence>
<dbReference type="PANTHER" id="PTHR30471">
    <property type="entry name" value="DNA REPAIR PROTEIN RADC"/>
    <property type="match status" value="1"/>
</dbReference>
<dbReference type="Gene3D" id="3.40.140.10">
    <property type="entry name" value="Cytidine Deaminase, domain 2"/>
    <property type="match status" value="1"/>
</dbReference>
<dbReference type="InterPro" id="IPR001405">
    <property type="entry name" value="UPF0758"/>
</dbReference>
<dbReference type="InterPro" id="IPR010994">
    <property type="entry name" value="RuvA_2-like"/>
</dbReference>
<dbReference type="RefSeq" id="WP_211862997.1">
    <property type="nucleotide sequence ID" value="NZ_JAAEDM010000044.1"/>
</dbReference>
<dbReference type="SUPFAM" id="SSF47781">
    <property type="entry name" value="RuvA domain 2-like"/>
    <property type="match status" value="1"/>
</dbReference>
<dbReference type="NCBIfam" id="TIGR00608">
    <property type="entry name" value="radc"/>
    <property type="match status" value="1"/>
</dbReference>
<dbReference type="NCBIfam" id="NF000642">
    <property type="entry name" value="PRK00024.1"/>
    <property type="match status" value="1"/>
</dbReference>
<keyword evidence="5" id="KW-0482">Metalloprotease</keyword>
<dbReference type="PROSITE" id="PS50249">
    <property type="entry name" value="MPN"/>
    <property type="match status" value="1"/>
</dbReference>
<reference evidence="8" key="1">
    <citation type="submission" date="2020-01" db="EMBL/GenBank/DDBJ databases">
        <authorList>
            <person name="Rat A."/>
        </authorList>
    </citation>
    <scope>NUCLEOTIDE SEQUENCE</scope>
    <source>
        <strain evidence="8">LMG 31231</strain>
    </source>
</reference>
<dbReference type="PROSITE" id="PS01302">
    <property type="entry name" value="UPF0758"/>
    <property type="match status" value="1"/>
</dbReference>
<accession>A0A9X9WZK2</accession>
<keyword evidence="4" id="KW-0862">Zinc</keyword>
<dbReference type="CDD" id="cd08071">
    <property type="entry name" value="MPN_DUF2466"/>
    <property type="match status" value="1"/>
</dbReference>
<keyword evidence="9" id="KW-1185">Reference proteome</keyword>